<evidence type="ECO:0000256" key="1">
    <source>
        <dbReference type="ARBA" id="ARBA00023117"/>
    </source>
</evidence>
<sequence length="261" mass="28046">MADKDKKKLKVTLKLPKTHMKSPATAPLPVGAQAAPNSSASALSFLSSQFSPSQDHRKNVSSHHAGALSSALQAQSASHLRSASASASAAAPGSVAASTTTSAPGSASNAPNTQQHTPLKKRKFKVVGRAGRWLAARNPTCAMRPVFYFSPFILPENRDKSRIHNPDISEGQNEKREASDGPPQQTQLPLQPISKPLLEGVLDKLQKKDTYGVFAEPVDAAQVPDYYDVIKDPMDFVTMRKKINKIAYSTMESFEVGPRGS</sequence>
<feature type="region of interest" description="Disordered" evidence="3">
    <location>
        <begin position="1"/>
        <end position="73"/>
    </location>
</feature>
<feature type="compositionally biased region" description="Low complexity" evidence="3">
    <location>
        <begin position="62"/>
        <end position="73"/>
    </location>
</feature>
<protein>
    <recommendedName>
        <fullName evidence="4">Bromo domain-containing protein</fullName>
    </recommendedName>
</protein>
<evidence type="ECO:0000313" key="5">
    <source>
        <dbReference type="EMBL" id="OAE24884.1"/>
    </source>
</evidence>
<dbReference type="AlphaFoldDB" id="A0A176VVQ3"/>
<dbReference type="SUPFAM" id="SSF47370">
    <property type="entry name" value="Bromodomain"/>
    <property type="match status" value="1"/>
</dbReference>
<feature type="compositionally biased region" description="Low complexity" evidence="3">
    <location>
        <begin position="182"/>
        <end position="191"/>
    </location>
</feature>
<dbReference type="Pfam" id="PF00439">
    <property type="entry name" value="Bromodomain"/>
    <property type="match status" value="1"/>
</dbReference>
<evidence type="ECO:0000256" key="3">
    <source>
        <dbReference type="SAM" id="MobiDB-lite"/>
    </source>
</evidence>
<name>A0A176VVQ3_MARPO</name>
<feature type="region of interest" description="Disordered" evidence="3">
    <location>
        <begin position="96"/>
        <end position="123"/>
    </location>
</feature>
<evidence type="ECO:0000313" key="6">
    <source>
        <dbReference type="Proteomes" id="UP000077202"/>
    </source>
</evidence>
<comment type="caution">
    <text evidence="5">The sequence shown here is derived from an EMBL/GenBank/DDBJ whole genome shotgun (WGS) entry which is preliminary data.</text>
</comment>
<dbReference type="InterPro" id="IPR001487">
    <property type="entry name" value="Bromodomain"/>
</dbReference>
<dbReference type="Proteomes" id="UP000077202">
    <property type="component" value="Unassembled WGS sequence"/>
</dbReference>
<evidence type="ECO:0000259" key="4">
    <source>
        <dbReference type="PROSITE" id="PS50014"/>
    </source>
</evidence>
<dbReference type="InterPro" id="IPR036427">
    <property type="entry name" value="Bromodomain-like_sf"/>
</dbReference>
<feature type="compositionally biased region" description="Basic and acidic residues" evidence="3">
    <location>
        <begin position="159"/>
        <end position="179"/>
    </location>
</feature>
<reference evidence="5" key="1">
    <citation type="submission" date="2016-03" db="EMBL/GenBank/DDBJ databases">
        <title>Mechanisms controlling the formation of the plant cell surface in tip-growing cells are functionally conserved among land plants.</title>
        <authorList>
            <person name="Honkanen S."/>
            <person name="Jones V.A."/>
            <person name="Morieri G."/>
            <person name="Champion C."/>
            <person name="Hetherington A.J."/>
            <person name="Kelly S."/>
            <person name="Saint-Marcoux D."/>
            <person name="Proust H."/>
            <person name="Prescott H."/>
            <person name="Dolan L."/>
        </authorList>
    </citation>
    <scope>NUCLEOTIDE SEQUENCE [LARGE SCALE GENOMIC DNA]</scope>
    <source>
        <tissue evidence="5">Whole gametophyte</tissue>
    </source>
</reference>
<dbReference type="PANTHER" id="PTHR22881">
    <property type="entry name" value="BROMODOMAIN CONTAINING PROTEIN"/>
    <property type="match status" value="1"/>
</dbReference>
<proteinExistence type="predicted"/>
<keyword evidence="1 2" id="KW-0103">Bromodomain</keyword>
<dbReference type="PANTHER" id="PTHR22881:SF27">
    <property type="entry name" value="BROMODOMAIN CONTAINING 7_9"/>
    <property type="match status" value="1"/>
</dbReference>
<feature type="compositionally biased region" description="Low complexity" evidence="3">
    <location>
        <begin position="96"/>
        <end position="108"/>
    </location>
</feature>
<dbReference type="EMBL" id="LVLJ01002458">
    <property type="protein sequence ID" value="OAE24884.1"/>
    <property type="molecule type" value="Genomic_DNA"/>
</dbReference>
<keyword evidence="6" id="KW-1185">Reference proteome</keyword>
<feature type="domain" description="Bromo" evidence="4">
    <location>
        <begin position="206"/>
        <end position="254"/>
    </location>
</feature>
<evidence type="ECO:0000256" key="2">
    <source>
        <dbReference type="PROSITE-ProRule" id="PRU00035"/>
    </source>
</evidence>
<feature type="region of interest" description="Disordered" evidence="3">
    <location>
        <begin position="159"/>
        <end position="191"/>
    </location>
</feature>
<dbReference type="Gene3D" id="1.20.920.10">
    <property type="entry name" value="Bromodomain-like"/>
    <property type="match status" value="1"/>
</dbReference>
<feature type="compositionally biased region" description="Low complexity" evidence="3">
    <location>
        <begin position="32"/>
        <end position="53"/>
    </location>
</feature>
<dbReference type="PROSITE" id="PS50014">
    <property type="entry name" value="BROMODOMAIN_2"/>
    <property type="match status" value="1"/>
</dbReference>
<feature type="compositionally biased region" description="Basic residues" evidence="3">
    <location>
        <begin position="7"/>
        <end position="20"/>
    </location>
</feature>
<organism evidence="5 6">
    <name type="scientific">Marchantia polymorpha subsp. ruderalis</name>
    <dbReference type="NCBI Taxonomy" id="1480154"/>
    <lineage>
        <taxon>Eukaryota</taxon>
        <taxon>Viridiplantae</taxon>
        <taxon>Streptophyta</taxon>
        <taxon>Embryophyta</taxon>
        <taxon>Marchantiophyta</taxon>
        <taxon>Marchantiopsida</taxon>
        <taxon>Marchantiidae</taxon>
        <taxon>Marchantiales</taxon>
        <taxon>Marchantiaceae</taxon>
        <taxon>Marchantia</taxon>
    </lineage>
</organism>
<dbReference type="InterPro" id="IPR051831">
    <property type="entry name" value="Bromodomain_contain_prot"/>
</dbReference>
<dbReference type="PRINTS" id="PR00503">
    <property type="entry name" value="BROMODOMAIN"/>
</dbReference>
<gene>
    <name evidence="5" type="ORF">AXG93_2931s1270</name>
</gene>
<accession>A0A176VVQ3</accession>